<dbReference type="Pfam" id="PF07980">
    <property type="entry name" value="SusD_RagB"/>
    <property type="match status" value="1"/>
</dbReference>
<dbReference type="Proteomes" id="UP000033047">
    <property type="component" value="Unassembled WGS sequence"/>
</dbReference>
<name>A0A0F5IJQ7_9BACT</name>
<comment type="subcellular location">
    <subcellularLocation>
        <location evidence="1">Cell outer membrane</location>
    </subcellularLocation>
</comment>
<dbReference type="SUPFAM" id="SSF48452">
    <property type="entry name" value="TPR-like"/>
    <property type="match status" value="1"/>
</dbReference>
<evidence type="ECO:0000256" key="5">
    <source>
        <dbReference type="ARBA" id="ARBA00023237"/>
    </source>
</evidence>
<keyword evidence="4" id="KW-0472">Membrane</keyword>
<evidence type="ECO:0008006" key="10">
    <source>
        <dbReference type="Google" id="ProtNLM"/>
    </source>
</evidence>
<proteinExistence type="inferred from homology"/>
<feature type="domain" description="SusD-like N-terminal" evidence="7">
    <location>
        <begin position="84"/>
        <end position="220"/>
    </location>
</feature>
<evidence type="ECO:0000256" key="1">
    <source>
        <dbReference type="ARBA" id="ARBA00004442"/>
    </source>
</evidence>
<evidence type="ECO:0000256" key="4">
    <source>
        <dbReference type="ARBA" id="ARBA00023136"/>
    </source>
</evidence>
<accession>A0A0F5IJQ7</accession>
<organism evidence="8 9">
    <name type="scientific">Parabacteroides goldsteinii DSM 19448 = WAL 12034</name>
    <dbReference type="NCBI Taxonomy" id="927665"/>
    <lineage>
        <taxon>Bacteria</taxon>
        <taxon>Pseudomonadati</taxon>
        <taxon>Bacteroidota</taxon>
        <taxon>Bacteroidia</taxon>
        <taxon>Bacteroidales</taxon>
        <taxon>Tannerellaceae</taxon>
        <taxon>Parabacteroides</taxon>
    </lineage>
</organism>
<dbReference type="InterPro" id="IPR011990">
    <property type="entry name" value="TPR-like_helical_dom_sf"/>
</dbReference>
<evidence type="ECO:0000259" key="7">
    <source>
        <dbReference type="Pfam" id="PF14322"/>
    </source>
</evidence>
<dbReference type="GO" id="GO:0009279">
    <property type="term" value="C:cell outer membrane"/>
    <property type="evidence" value="ECO:0007669"/>
    <property type="project" value="UniProtKB-SubCell"/>
</dbReference>
<comment type="caution">
    <text evidence="8">The sequence shown here is derived from an EMBL/GenBank/DDBJ whole genome shotgun (WGS) entry which is preliminary data.</text>
</comment>
<sequence>MKIYKLLLLLVVGFSSCENNILDLESLTEPVDDVFYKNEEELNLALNGTYNSLRLTTDYKIPLMVAMDNGATDIGVSRGVCSAMMNQGQGTQSSTNGGFLTIYSDHYKGIARANALLENMVRSKDVVSETIYKQIEAQALFIRAFHYMYLTELFGDVPFLNKVIKVPTEGLIPRESKKVIIDQILADLKKAAEVLPYSWKGEPERITKGAALGLHARISLYNGYYAEAAASTKEIMDNEQAFGYSLHANYGELFQLAGQASAEIMFIMPFKYEYYITQFSVTQGSRNKGAVSVMVPTQSMVDSYECIDGETIDKSKVYSPKRPFENRDPRLKASIITPQSEWAGMIFESHPDSTTYRLVNGAIGGSNSDCRTVSWPAAFCGYLWKKNTIEETQVKIQSWDDHNFILMRYAEILLTYAEAKIMQGEVDESVLTAINRVRARAYGVDVSATADYPAITTMDVAKLKTIIQRERKVELADEGFRLFDIRRWKIAEKVMPVTIYGRILDTETATGIPQIDEDGFVSYSGIASQYDLNTDARFPNAVRVFNSSRDYLCPIPQQEIDTYARFGITLGQNPGY</sequence>
<dbReference type="HOGENOM" id="CLU_015553_0_0_10"/>
<evidence type="ECO:0000259" key="6">
    <source>
        <dbReference type="Pfam" id="PF07980"/>
    </source>
</evidence>
<evidence type="ECO:0000313" key="9">
    <source>
        <dbReference type="Proteomes" id="UP000033047"/>
    </source>
</evidence>
<gene>
    <name evidence="8" type="ORF">HMPREF1535_04834</name>
</gene>
<dbReference type="InterPro" id="IPR012944">
    <property type="entry name" value="SusD_RagB_dom"/>
</dbReference>
<dbReference type="RefSeq" id="WP_046147880.1">
    <property type="nucleotide sequence ID" value="NZ_KQ033914.1"/>
</dbReference>
<evidence type="ECO:0000256" key="2">
    <source>
        <dbReference type="ARBA" id="ARBA00006275"/>
    </source>
</evidence>
<comment type="similarity">
    <text evidence="2">Belongs to the SusD family.</text>
</comment>
<feature type="domain" description="RagB/SusD" evidence="6">
    <location>
        <begin position="278"/>
        <end position="576"/>
    </location>
</feature>
<dbReference type="EMBL" id="AQHV01000028">
    <property type="protein sequence ID" value="KKB45550.1"/>
    <property type="molecule type" value="Genomic_DNA"/>
</dbReference>
<dbReference type="Pfam" id="PF14322">
    <property type="entry name" value="SusD-like_3"/>
    <property type="match status" value="1"/>
</dbReference>
<dbReference type="PROSITE" id="PS51257">
    <property type="entry name" value="PROKAR_LIPOPROTEIN"/>
    <property type="match status" value="1"/>
</dbReference>
<evidence type="ECO:0000313" key="8">
    <source>
        <dbReference type="EMBL" id="KKB45550.1"/>
    </source>
</evidence>
<keyword evidence="5" id="KW-0998">Cell outer membrane</keyword>
<keyword evidence="3" id="KW-0732">Signal</keyword>
<reference evidence="8 9" key="1">
    <citation type="submission" date="2013-04" db="EMBL/GenBank/DDBJ databases">
        <title>The Genome Sequence of Parabacteroides goldsteinii DSM 19448.</title>
        <authorList>
            <consortium name="The Broad Institute Genomics Platform"/>
            <person name="Earl A."/>
            <person name="Ward D."/>
            <person name="Feldgarden M."/>
            <person name="Gevers D."/>
            <person name="Martens E."/>
            <person name="Sakamoto M."/>
            <person name="Benno Y."/>
            <person name="Song Y."/>
            <person name="Liu C."/>
            <person name="Lee J."/>
            <person name="Bolanos M."/>
            <person name="Vaisanen M.L."/>
            <person name="Finegold S.M."/>
            <person name="Walker B."/>
            <person name="Young S."/>
            <person name="Zeng Q."/>
            <person name="Gargeya S."/>
            <person name="Fitzgerald M."/>
            <person name="Haas B."/>
            <person name="Abouelleil A."/>
            <person name="Allen A.W."/>
            <person name="Alvarado L."/>
            <person name="Arachchi H.M."/>
            <person name="Berlin A.M."/>
            <person name="Chapman S.B."/>
            <person name="Gainer-Dewar J."/>
            <person name="Goldberg J."/>
            <person name="Griggs A."/>
            <person name="Gujja S."/>
            <person name="Hansen M."/>
            <person name="Howarth C."/>
            <person name="Imamovic A."/>
            <person name="Ireland A."/>
            <person name="Larimer J."/>
            <person name="McCowan C."/>
            <person name="Murphy C."/>
            <person name="Pearson M."/>
            <person name="Poon T.W."/>
            <person name="Priest M."/>
            <person name="Roberts A."/>
            <person name="Saif S."/>
            <person name="Shea T."/>
            <person name="Sisk P."/>
            <person name="Sykes S."/>
            <person name="Wortman J."/>
            <person name="Nusbaum C."/>
            <person name="Birren B."/>
        </authorList>
    </citation>
    <scope>NUCLEOTIDE SEQUENCE [LARGE SCALE GENOMIC DNA]</scope>
    <source>
        <strain evidence="8 9">DSM 19448</strain>
    </source>
</reference>
<dbReference type="PATRIC" id="fig|927665.4.peg.4958"/>
<protein>
    <recommendedName>
        <fullName evidence="10">RagB/SusD domain-containing protein</fullName>
    </recommendedName>
</protein>
<evidence type="ECO:0000256" key="3">
    <source>
        <dbReference type="ARBA" id="ARBA00022729"/>
    </source>
</evidence>
<dbReference type="Gene3D" id="1.25.40.390">
    <property type="match status" value="1"/>
</dbReference>
<dbReference type="STRING" id="927665.HMPREF1535_04834"/>
<dbReference type="InterPro" id="IPR033985">
    <property type="entry name" value="SusD-like_N"/>
</dbReference>
<dbReference type="AlphaFoldDB" id="A0A0F5IJQ7"/>